<evidence type="ECO:0000256" key="1">
    <source>
        <dbReference type="SAM" id="Phobius"/>
    </source>
</evidence>
<keyword evidence="1" id="KW-0812">Transmembrane</keyword>
<organism evidence="2">
    <name type="scientific">Poterioochromonas malhamensis</name>
    <dbReference type="NCBI Taxonomy" id="88167"/>
    <lineage>
        <taxon>Eukaryota</taxon>
        <taxon>Sar</taxon>
        <taxon>Stramenopiles</taxon>
        <taxon>Ochrophyta</taxon>
        <taxon>Synurophyceae</taxon>
        <taxon>Ochromonadales</taxon>
        <taxon>Ochromonadaceae</taxon>
        <taxon>Poterioochromonas</taxon>
    </lineage>
</organism>
<dbReference type="AlphaFoldDB" id="A0A7T6Y7N3"/>
<keyword evidence="1" id="KW-0472">Membrane</keyword>
<feature type="transmembrane region" description="Helical" evidence="1">
    <location>
        <begin position="160"/>
        <end position="180"/>
    </location>
</feature>
<gene>
    <name evidence="2" type="primary">orf261</name>
</gene>
<dbReference type="EMBL" id="MW175522">
    <property type="protein sequence ID" value="QQK54965.1"/>
    <property type="molecule type" value="Genomic_DNA"/>
</dbReference>
<dbReference type="GeneID" id="67132858"/>
<evidence type="ECO:0000313" key="2">
    <source>
        <dbReference type="EMBL" id="QQK55076.1"/>
    </source>
</evidence>
<proteinExistence type="predicted"/>
<dbReference type="RefSeq" id="YP_010139410.1">
    <property type="nucleotide sequence ID" value="NC_056910.1"/>
</dbReference>
<accession>A0A7T6Y7N3</accession>
<sequence>MIKLLKKFTKYIKKGFTFIVFGAIIKPVSAMGMRETCTLEPMQPFLKKIVIQKKYKVSHFLKNVFKEGLTLISSNIKPRRNNLSHQIMLKFSKKEEFLVQPFSKRLENELKIQKDFRWKRYFQEKKYLFLSNFSYLIYNTTKLLKKVIELIQKLKKKKKYLAWILLSTLFLLGIILGFYFRKLIFSFLKETFRKRNLRKWKKIFKNWKKNFTWENFLNKLLYWFEEVGSEEFEFIDPKNLTQGREIPKAPSGYTGTYSETP</sequence>
<keyword evidence="2" id="KW-0934">Plastid</keyword>
<dbReference type="GeneID" id="67132975"/>
<keyword evidence="1" id="KW-1133">Transmembrane helix</keyword>
<reference evidence="2" key="1">
    <citation type="submission" date="2020-10" db="EMBL/GenBank/DDBJ databases">
        <title>Complete chloroplast genome of the Synurophyceae Poterioochromonas malhamensis (Pringsheim) R.A.Andersen 2017 from Van Lake in Eastern Anatolia.</title>
        <authorList>
            <person name="Gastineau R."/>
            <person name="Yilmaz E."/>
            <person name="Solak C.N."/>
            <person name="Lemieux C."/>
            <person name="Turmel M."/>
            <person name="Witkowski A."/>
        </authorList>
    </citation>
    <scope>NUCLEOTIDE SEQUENCE</scope>
    <source>
        <strain evidence="2">SZCZR2049</strain>
    </source>
</reference>
<geneLocation type="plastid" evidence="2"/>
<dbReference type="EMBL" id="MW175522">
    <property type="protein sequence ID" value="QQK55076.1"/>
    <property type="molecule type" value="Genomic_DNA"/>
</dbReference>
<protein>
    <submittedName>
        <fullName evidence="2">Uncharacterized protein</fullName>
    </submittedName>
</protein>
<name>A0A7T6Y7N3_9STRA</name>
<dbReference type="RefSeq" id="YP_010139299.1">
    <property type="nucleotide sequence ID" value="NC_056910.1"/>
</dbReference>